<comment type="caution">
    <text evidence="3">The sequence shown here is derived from an EMBL/GenBank/DDBJ whole genome shotgun (WGS) entry which is preliminary data.</text>
</comment>
<organism evidence="3 4">
    <name type="scientific">[Emmonsia] crescens</name>
    <dbReference type="NCBI Taxonomy" id="73230"/>
    <lineage>
        <taxon>Eukaryota</taxon>
        <taxon>Fungi</taxon>
        <taxon>Dikarya</taxon>
        <taxon>Ascomycota</taxon>
        <taxon>Pezizomycotina</taxon>
        <taxon>Eurotiomycetes</taxon>
        <taxon>Eurotiomycetidae</taxon>
        <taxon>Onygenales</taxon>
        <taxon>Ajellomycetaceae</taxon>
        <taxon>Emergomyces</taxon>
    </lineage>
</organism>
<proteinExistence type="predicted"/>
<keyword evidence="2" id="KW-0812">Transmembrane</keyword>
<dbReference type="VEuPathDB" id="FungiDB:EMCG_09458"/>
<gene>
    <name evidence="3" type="ORF">EMCG_09458</name>
</gene>
<dbReference type="Proteomes" id="UP000034164">
    <property type="component" value="Unassembled WGS sequence"/>
</dbReference>
<reference evidence="4" key="1">
    <citation type="journal article" date="2015" name="PLoS Genet.">
        <title>The dynamic genome and transcriptome of the human fungal pathogen Blastomyces and close relative Emmonsia.</title>
        <authorList>
            <person name="Munoz J.F."/>
            <person name="Gauthier G.M."/>
            <person name="Desjardins C.A."/>
            <person name="Gallo J.E."/>
            <person name="Holder J."/>
            <person name="Sullivan T.D."/>
            <person name="Marty A.J."/>
            <person name="Carmen J.C."/>
            <person name="Chen Z."/>
            <person name="Ding L."/>
            <person name="Gujja S."/>
            <person name="Magrini V."/>
            <person name="Misas E."/>
            <person name="Mitreva M."/>
            <person name="Priest M."/>
            <person name="Saif S."/>
            <person name="Whiston E.A."/>
            <person name="Young S."/>
            <person name="Zeng Q."/>
            <person name="Goldman W.E."/>
            <person name="Mardis E.R."/>
            <person name="Taylor J.W."/>
            <person name="McEwen J.G."/>
            <person name="Clay O.K."/>
            <person name="Klein B.S."/>
            <person name="Cuomo C.A."/>
        </authorList>
    </citation>
    <scope>NUCLEOTIDE SEQUENCE [LARGE SCALE GENOMIC DNA]</scope>
    <source>
        <strain evidence="4">UAMH 3008</strain>
    </source>
</reference>
<evidence type="ECO:0000313" key="3">
    <source>
        <dbReference type="EMBL" id="KKZ64629.1"/>
    </source>
</evidence>
<protein>
    <submittedName>
        <fullName evidence="3">Uncharacterized protein</fullName>
    </submittedName>
</protein>
<evidence type="ECO:0000313" key="4">
    <source>
        <dbReference type="Proteomes" id="UP000034164"/>
    </source>
</evidence>
<feature type="region of interest" description="Disordered" evidence="1">
    <location>
        <begin position="73"/>
        <end position="106"/>
    </location>
</feature>
<dbReference type="EMBL" id="LCZI01000765">
    <property type="protein sequence ID" value="KKZ64629.1"/>
    <property type="molecule type" value="Genomic_DNA"/>
</dbReference>
<dbReference type="OrthoDB" id="3436553at2759"/>
<evidence type="ECO:0000256" key="1">
    <source>
        <dbReference type="SAM" id="MobiDB-lite"/>
    </source>
</evidence>
<accession>A0A0G2J322</accession>
<keyword evidence="2" id="KW-0472">Membrane</keyword>
<sequence>MNGYPGPANSVRPGDIHPIPYTPIPSIGAELGIMFGFIVLSILTMLLYWYLWQAAQKRNAAIEAARREALTAQERLRRSEKQPGQAEGYNSEHEDLPVSGAIGGIPNQSTRNGTSANGFGFGNTMQDLIV</sequence>
<name>A0A0G2J322_9EURO</name>
<keyword evidence="2" id="KW-1133">Transmembrane helix</keyword>
<evidence type="ECO:0000256" key="2">
    <source>
        <dbReference type="SAM" id="Phobius"/>
    </source>
</evidence>
<dbReference type="AlphaFoldDB" id="A0A0G2J322"/>
<feature type="transmembrane region" description="Helical" evidence="2">
    <location>
        <begin position="31"/>
        <end position="51"/>
    </location>
</feature>